<dbReference type="InterPro" id="IPR002641">
    <property type="entry name" value="PNPLA_dom"/>
</dbReference>
<keyword evidence="1 2" id="KW-0443">Lipid metabolism</keyword>
<reference evidence="4 5" key="1">
    <citation type="submission" date="2019-02" db="EMBL/GenBank/DDBJ databases">
        <title>Sequencing the genomes of 1000 actinobacteria strains.</title>
        <authorList>
            <person name="Klenk H.-P."/>
        </authorList>
    </citation>
    <scope>NUCLEOTIDE SEQUENCE [LARGE SCALE GENOMIC DNA]</scope>
    <source>
        <strain evidence="4 5">DSM 45779</strain>
    </source>
</reference>
<organism evidence="4 5">
    <name type="scientific">Pseudonocardia sediminis</name>
    <dbReference type="NCBI Taxonomy" id="1397368"/>
    <lineage>
        <taxon>Bacteria</taxon>
        <taxon>Bacillati</taxon>
        <taxon>Actinomycetota</taxon>
        <taxon>Actinomycetes</taxon>
        <taxon>Pseudonocardiales</taxon>
        <taxon>Pseudonocardiaceae</taxon>
        <taxon>Pseudonocardia</taxon>
    </lineage>
</organism>
<dbReference type="Proteomes" id="UP000291591">
    <property type="component" value="Unassembled WGS sequence"/>
</dbReference>
<accession>A0A4Q7UTZ4</accession>
<evidence type="ECO:0000259" key="3">
    <source>
        <dbReference type="PROSITE" id="PS51635"/>
    </source>
</evidence>
<proteinExistence type="predicted"/>
<feature type="active site" description="Proton acceptor" evidence="2">
    <location>
        <position position="157"/>
    </location>
</feature>
<evidence type="ECO:0000256" key="1">
    <source>
        <dbReference type="ARBA" id="ARBA00023098"/>
    </source>
</evidence>
<feature type="domain" description="PNPLA" evidence="3">
    <location>
        <begin position="1"/>
        <end position="170"/>
    </location>
</feature>
<evidence type="ECO:0000256" key="2">
    <source>
        <dbReference type="PROSITE-ProRule" id="PRU01161"/>
    </source>
</evidence>
<dbReference type="GO" id="GO:0016042">
    <property type="term" value="P:lipid catabolic process"/>
    <property type="evidence" value="ECO:0007669"/>
    <property type="project" value="UniProtKB-UniRule"/>
</dbReference>
<gene>
    <name evidence="4" type="ORF">EV383_1198</name>
</gene>
<dbReference type="PROSITE" id="PS51635">
    <property type="entry name" value="PNPLA"/>
    <property type="match status" value="1"/>
</dbReference>
<comment type="caution">
    <text evidence="2">Lacks conserved residue(s) required for the propagation of feature annotation.</text>
</comment>
<dbReference type="AlphaFoldDB" id="A0A4Q7UTZ4"/>
<dbReference type="GO" id="GO:0016787">
    <property type="term" value="F:hydrolase activity"/>
    <property type="evidence" value="ECO:0007669"/>
    <property type="project" value="UniProtKB-UniRule"/>
</dbReference>
<feature type="short sequence motif" description="GXGXXG" evidence="2">
    <location>
        <begin position="4"/>
        <end position="9"/>
    </location>
</feature>
<dbReference type="SUPFAM" id="SSF52151">
    <property type="entry name" value="FabD/lysophospholipase-like"/>
    <property type="match status" value="1"/>
</dbReference>
<comment type="caution">
    <text evidence="4">The sequence shown here is derived from an EMBL/GenBank/DDBJ whole genome shotgun (WGS) entry which is preliminary data.</text>
</comment>
<feature type="short sequence motif" description="GXSXG" evidence="2">
    <location>
        <begin position="33"/>
        <end position="37"/>
    </location>
</feature>
<keyword evidence="2" id="KW-0442">Lipid degradation</keyword>
<protein>
    <submittedName>
        <fullName evidence="4">Putative patatin/cPLA2 family phospholipase</fullName>
    </submittedName>
</protein>
<name>A0A4Q7UTZ4_PSEST</name>
<keyword evidence="5" id="KW-1185">Reference proteome</keyword>
<keyword evidence="2" id="KW-0378">Hydrolase</keyword>
<feature type="active site" description="Nucleophile" evidence="2">
    <location>
        <position position="35"/>
    </location>
</feature>
<dbReference type="Pfam" id="PF01734">
    <property type="entry name" value="Patatin"/>
    <property type="match status" value="1"/>
</dbReference>
<sequence>MVGGGGMRGAYPAGMLDALDSIGLRDAVDEIYGASSGSFLAACFAAGHAAGAAASFPEDLASRAFVDLRRFASRRPVLSLDHLLYGVLGGTKPMPWDALLASPMRVRLVATAVDDLRPRVLGGLTDPDAWRRGLRASAAIPVIAGPAVEHEGRRWVDGSIGEPLALARAVRGGATHVLVLLSRPTADLRLDPDVRIPWWARLLDRFTPGLGTLTQGEARYGADLALVTDPAHPGLRGARVAAIEPSTGTGMGALTVDPGPVGDAVRVGRESALAALGSDALPHR</sequence>
<evidence type="ECO:0000313" key="4">
    <source>
        <dbReference type="EMBL" id="RZT84358.1"/>
    </source>
</evidence>
<dbReference type="InterPro" id="IPR016035">
    <property type="entry name" value="Acyl_Trfase/lysoPLipase"/>
</dbReference>
<dbReference type="Gene3D" id="3.40.1090.10">
    <property type="entry name" value="Cytosolic phospholipase A2 catalytic domain"/>
    <property type="match status" value="1"/>
</dbReference>
<dbReference type="RefSeq" id="WP_278044812.1">
    <property type="nucleotide sequence ID" value="NZ_SHKL01000001.1"/>
</dbReference>
<evidence type="ECO:0000313" key="5">
    <source>
        <dbReference type="Proteomes" id="UP000291591"/>
    </source>
</evidence>
<dbReference type="EMBL" id="SHKL01000001">
    <property type="protein sequence ID" value="RZT84358.1"/>
    <property type="molecule type" value="Genomic_DNA"/>
</dbReference>